<keyword evidence="3" id="KW-1185">Reference proteome</keyword>
<dbReference type="HOGENOM" id="CLU_3234390_0_0_7"/>
<name>F8KQR0_HELBC</name>
<gene>
    <name evidence="2" type="ordered locus">HBZC1_00780</name>
</gene>
<evidence type="ECO:0000313" key="3">
    <source>
        <dbReference type="Proteomes" id="UP000008387"/>
    </source>
</evidence>
<dbReference type="KEGG" id="hbi:HBZC1_00780"/>
<sequence length="43" mass="4981">MLPITIVSTISLWLDKSQEFQAQTQTNDLHLQEKTTQNPSHQE</sequence>
<dbReference type="EMBL" id="FR871757">
    <property type="protein sequence ID" value="CCB79064.1"/>
    <property type="molecule type" value="Genomic_DNA"/>
</dbReference>
<dbReference type="AlphaFoldDB" id="F8KQR0"/>
<proteinExistence type="predicted"/>
<dbReference type="Proteomes" id="UP000008387">
    <property type="component" value="Chromosome"/>
</dbReference>
<accession>F8KQR0</accession>
<evidence type="ECO:0000313" key="2">
    <source>
        <dbReference type="EMBL" id="CCB79064.1"/>
    </source>
</evidence>
<evidence type="ECO:0000256" key="1">
    <source>
        <dbReference type="SAM" id="MobiDB-lite"/>
    </source>
</evidence>
<feature type="region of interest" description="Disordered" evidence="1">
    <location>
        <begin position="24"/>
        <end position="43"/>
    </location>
</feature>
<reference evidence="2 3" key="1">
    <citation type="journal article" date="2011" name="J. Bacteriol.">
        <title>Genome sequence of Helicobacter bizzozeronii strain CIII-1, an isolate from human gastric mucosa.</title>
        <authorList>
            <person name="Schott T."/>
            <person name="Rossi M."/>
            <person name="Hanninen M.L."/>
        </authorList>
    </citation>
    <scope>NUCLEOTIDE SEQUENCE [LARGE SCALE GENOMIC DNA]</scope>
    <source>
        <strain evidence="2 3">CIII-1</strain>
    </source>
</reference>
<protein>
    <submittedName>
        <fullName evidence="2">Uncharacterized protein</fullName>
    </submittedName>
</protein>
<organism evidence="2 3">
    <name type="scientific">Helicobacter bizzozeronii (strain CIII-1)</name>
    <dbReference type="NCBI Taxonomy" id="1002804"/>
    <lineage>
        <taxon>Bacteria</taxon>
        <taxon>Pseudomonadati</taxon>
        <taxon>Campylobacterota</taxon>
        <taxon>Epsilonproteobacteria</taxon>
        <taxon>Campylobacterales</taxon>
        <taxon>Helicobacteraceae</taxon>
        <taxon>Helicobacter</taxon>
    </lineage>
</organism>